<dbReference type="Gene3D" id="2.70.70.10">
    <property type="entry name" value="Glucose Permease (Domain IIA)"/>
    <property type="match status" value="1"/>
</dbReference>
<protein>
    <recommendedName>
        <fullName evidence="3">Peptidase family M23</fullName>
    </recommendedName>
</protein>
<organism evidence="1 2">
    <name type="scientific">Paraoerskovia sediminicola</name>
    <dbReference type="NCBI Taxonomy" id="1138587"/>
    <lineage>
        <taxon>Bacteria</taxon>
        <taxon>Bacillati</taxon>
        <taxon>Actinomycetota</taxon>
        <taxon>Actinomycetes</taxon>
        <taxon>Micrococcales</taxon>
        <taxon>Cellulomonadaceae</taxon>
        <taxon>Paraoerskovia</taxon>
    </lineage>
</organism>
<dbReference type="InterPro" id="IPR011055">
    <property type="entry name" value="Dup_hybrid_motif"/>
</dbReference>
<dbReference type="EMBL" id="AP027729">
    <property type="protein sequence ID" value="BDZ43937.1"/>
    <property type="molecule type" value="Genomic_DNA"/>
</dbReference>
<proteinExistence type="predicted"/>
<evidence type="ECO:0008006" key="3">
    <source>
        <dbReference type="Google" id="ProtNLM"/>
    </source>
</evidence>
<gene>
    <name evidence="1" type="ORF">GCM10025865_32360</name>
</gene>
<keyword evidence="2" id="KW-1185">Reference proteome</keyword>
<name>A0ABM8G6Z8_9CELL</name>
<accession>A0ABM8G6Z8</accession>
<evidence type="ECO:0000313" key="2">
    <source>
        <dbReference type="Proteomes" id="UP001321475"/>
    </source>
</evidence>
<reference evidence="2" key="1">
    <citation type="journal article" date="2019" name="Int. J. Syst. Evol. Microbiol.">
        <title>The Global Catalogue of Microorganisms (GCM) 10K type strain sequencing project: providing services to taxonomists for standard genome sequencing and annotation.</title>
        <authorList>
            <consortium name="The Broad Institute Genomics Platform"/>
            <consortium name="The Broad Institute Genome Sequencing Center for Infectious Disease"/>
            <person name="Wu L."/>
            <person name="Ma J."/>
        </authorList>
    </citation>
    <scope>NUCLEOTIDE SEQUENCE [LARGE SCALE GENOMIC DNA]</scope>
    <source>
        <strain evidence="2">NBRC 108565</strain>
    </source>
</reference>
<evidence type="ECO:0000313" key="1">
    <source>
        <dbReference type="EMBL" id="BDZ43937.1"/>
    </source>
</evidence>
<sequence length="82" mass="8248">MAGRELVVITHPGGLRSSIEPLTEPVAVGTVVGAGDLVGLLAAAPSHCSEPCAHWGVRDGERYIDPLALTGDAGPIVLLPGA</sequence>
<dbReference type="RefSeq" id="WP_286218030.1">
    <property type="nucleotide sequence ID" value="NZ_AP027729.1"/>
</dbReference>
<dbReference type="Proteomes" id="UP001321475">
    <property type="component" value="Chromosome"/>
</dbReference>